<dbReference type="Proteomes" id="UP001642540">
    <property type="component" value="Unassembled WGS sequence"/>
</dbReference>
<evidence type="ECO:0000313" key="4">
    <source>
        <dbReference type="EMBL" id="CAL8105588.1"/>
    </source>
</evidence>
<dbReference type="SUPFAM" id="SSF52009">
    <property type="entry name" value="Phosphohistidine domain"/>
    <property type="match status" value="1"/>
</dbReference>
<dbReference type="Gene3D" id="3.50.30.10">
    <property type="entry name" value="Phosphohistidine domain"/>
    <property type="match status" value="1"/>
</dbReference>
<dbReference type="InterPro" id="IPR013815">
    <property type="entry name" value="ATP_grasp_subdomain_1"/>
</dbReference>
<protein>
    <recommendedName>
        <fullName evidence="6">Phosphoenolpyruvate synthase</fullName>
    </recommendedName>
</protein>
<evidence type="ECO:0000259" key="3">
    <source>
        <dbReference type="Pfam" id="PF01326"/>
    </source>
</evidence>
<dbReference type="InterPro" id="IPR051549">
    <property type="entry name" value="PEP_Utilizing_Enz"/>
</dbReference>
<reference evidence="4 5" key="1">
    <citation type="submission" date="2024-08" db="EMBL/GenBank/DDBJ databases">
        <authorList>
            <person name="Cucini C."/>
            <person name="Frati F."/>
        </authorList>
    </citation>
    <scope>NUCLEOTIDE SEQUENCE [LARGE SCALE GENOMIC DNA]</scope>
</reference>
<feature type="domain" description="PEP-utilising enzyme mobile" evidence="2">
    <location>
        <begin position="1314"/>
        <end position="1385"/>
    </location>
</feature>
<dbReference type="InterPro" id="IPR002192">
    <property type="entry name" value="PPDK_AMP/ATP-bd"/>
</dbReference>
<evidence type="ECO:0000313" key="5">
    <source>
        <dbReference type="Proteomes" id="UP001642540"/>
    </source>
</evidence>
<dbReference type="InterPro" id="IPR008279">
    <property type="entry name" value="PEP-util_enz_mobile_dom"/>
</dbReference>
<sequence length="1393" mass="156378">MLDLIIFSAVLAAIILTILTTRKNEIHRLLKPWISKLLVKKWMDSQQQKFGKKAARHPKTFTETGLLCDKQTLLTERPIALVNTMISDELLIYGTDESENGICVQMIRNVNNTTNANVLLTLQQNVYHASFEGDTPNAYEFSLGNLKLELVEPLRAWRVWYNGLMKHRSNSSSDSQEKLVHVVLNFLWKPLSNPFDNRKDGNADLLAKQLFGKNSLVGKDITNLSEIVPEGYAQFGTLHGYTIIHEVKTEMYLYGFRTREMNSFEDLRKLCNADEFSASLKTNEIDGVDIKAKRFEFFSICDNGVGVRLTAFNGEWTAGWILWPSYKITEIKNINIPAAEFFKDLASSLQKPMNLQDRNGELISIQINPTSIKTSSDYKSTEVTFLRNKINGTPANAVLIFKSPILQTHGTNVYNLSESHCSMNVQHKYQPSFKKVDGSINYPRSKNENCYFVQFCEPLCLNLPLVGGKGVLLAKLETCGHTQKFKTARGFCVSTTLFNELLDVERFCSIFKSVSCNSNSDEQGLEVVCIEIMEIIKSGDAARKISPLIDSYIESMLEKEKMYNITFAVRSSGVLEDGTELSCAGQNQSFLGVSKELVPLKVVECWASLFTFQSVRYRLNHGQPVVSEMGVVIQEMVDAAAAGVIFTADPLTGNPFQMLITANYGLGESIVSGSCDPDTITLTRHQNLATRQNEENVNIPNQLSSPLTRPWWNAVTVEKRVLGEKRTKTVFRQKENKDEGSIMKITTNDEESANFCVSEETAVRLGTVAAEIEMYMGQHKPVDIEWAVDQLGQIVILQCRKVTGLDAWTDFEIQHELDSPIRNKMDRFTTANSGEVLPKAIHTLSEIIARILDHNVSSQVCKKKGRGFAPVSLYFANSCMLSHQRLILNMFHLLYSTVDKQISTPLLCVEQSVLGRLVIDEETLQIAIDRYGVTTAASGLMEFASQIKIFMTYKSIVENTSNTYNKFTLDYSNVPKMAKDVYDKISEDLIHIYHAANTHLTCTNVSTSSQLFLFLFLSEGKKPTEWDNSIYEDVSKLLSAVNNVESAQLPENMNQLVDEILRNGENFELFLQSSIDKALEWIQGNEKVSKALDIFFEKHGHRGFAEMDLGESSWQMNPASFIPTLRNIIKNKMTRNEQEKIQPTVKTVFKNDVELLDSLVMKPNSITRRLVKWILPLCRNGIICREKSKSLLVRTIGQLKLKYSYLAELMVKEMLLPNSSLIVHLTHFEIGQLVNRDVSTSHILQKAMKRQKMYPLLETVKLPELSVGMPVPEEIDTWVPIDDKENVQATPVSLGVARGIAKVCLNVEEAAEIIQPGDILITHATDIAWSPFFPLLGGVVTELGGLISHGAVVAREYGLPCVVGAVNATKIFKTGDEVILDASKGILAKICDK</sequence>
<dbReference type="InterPro" id="IPR036637">
    <property type="entry name" value="Phosphohistidine_dom_sf"/>
</dbReference>
<dbReference type="Gene3D" id="3.30.470.20">
    <property type="entry name" value="ATP-grasp fold, B domain"/>
    <property type="match status" value="1"/>
</dbReference>
<evidence type="ECO:0000259" key="2">
    <source>
        <dbReference type="Pfam" id="PF00391"/>
    </source>
</evidence>
<gene>
    <name evidence="4" type="ORF">ODALV1_LOCUS12118</name>
</gene>
<name>A0ABP1QR23_9HEXA</name>
<comment type="similarity">
    <text evidence="1">Belongs to the PEP-utilizing enzyme family.</text>
</comment>
<dbReference type="Pfam" id="PF01326">
    <property type="entry name" value="PPDK_N"/>
    <property type="match status" value="1"/>
</dbReference>
<dbReference type="PANTHER" id="PTHR43615">
    <property type="entry name" value="PHOSPHOENOLPYRUVATE SYNTHASE-RELATED"/>
    <property type="match status" value="1"/>
</dbReference>
<feature type="domain" description="Pyruvate phosphate dikinase AMP/ATP-binding" evidence="3">
    <location>
        <begin position="464"/>
        <end position="807"/>
    </location>
</feature>
<organism evidence="4 5">
    <name type="scientific">Orchesella dallaii</name>
    <dbReference type="NCBI Taxonomy" id="48710"/>
    <lineage>
        <taxon>Eukaryota</taxon>
        <taxon>Metazoa</taxon>
        <taxon>Ecdysozoa</taxon>
        <taxon>Arthropoda</taxon>
        <taxon>Hexapoda</taxon>
        <taxon>Collembola</taxon>
        <taxon>Entomobryomorpha</taxon>
        <taxon>Entomobryoidea</taxon>
        <taxon>Orchesellidae</taxon>
        <taxon>Orchesellinae</taxon>
        <taxon>Orchesella</taxon>
    </lineage>
</organism>
<dbReference type="EMBL" id="CAXLJM020000036">
    <property type="protein sequence ID" value="CAL8105588.1"/>
    <property type="molecule type" value="Genomic_DNA"/>
</dbReference>
<dbReference type="Pfam" id="PF00391">
    <property type="entry name" value="PEP-utilizers"/>
    <property type="match status" value="1"/>
</dbReference>
<accession>A0ABP1QR23</accession>
<evidence type="ECO:0000256" key="1">
    <source>
        <dbReference type="ARBA" id="ARBA00007837"/>
    </source>
</evidence>
<dbReference type="Gene3D" id="3.30.1490.20">
    <property type="entry name" value="ATP-grasp fold, A domain"/>
    <property type="match status" value="1"/>
</dbReference>
<comment type="caution">
    <text evidence="4">The sequence shown here is derived from an EMBL/GenBank/DDBJ whole genome shotgun (WGS) entry which is preliminary data.</text>
</comment>
<dbReference type="SUPFAM" id="SSF56059">
    <property type="entry name" value="Glutathione synthetase ATP-binding domain-like"/>
    <property type="match status" value="1"/>
</dbReference>
<proteinExistence type="inferred from homology"/>
<keyword evidence="5" id="KW-1185">Reference proteome</keyword>
<dbReference type="PANTHER" id="PTHR43615:SF1">
    <property type="entry name" value="PPDK_N DOMAIN-CONTAINING PROTEIN"/>
    <property type="match status" value="1"/>
</dbReference>
<evidence type="ECO:0008006" key="6">
    <source>
        <dbReference type="Google" id="ProtNLM"/>
    </source>
</evidence>